<accession>A0ABT6LQK7</accession>
<evidence type="ECO:0000256" key="6">
    <source>
        <dbReference type="ARBA" id="ARBA00023136"/>
    </source>
</evidence>
<comment type="caution">
    <text evidence="8">The sequence shown here is derived from an EMBL/GenBank/DDBJ whole genome shotgun (WGS) entry which is preliminary data.</text>
</comment>
<keyword evidence="4 7" id="KW-0812">Transmembrane</keyword>
<evidence type="ECO:0000256" key="7">
    <source>
        <dbReference type="SAM" id="Phobius"/>
    </source>
</evidence>
<keyword evidence="3" id="KW-1003">Cell membrane</keyword>
<keyword evidence="5 7" id="KW-1133">Transmembrane helix</keyword>
<keyword evidence="9" id="KW-1185">Reference proteome</keyword>
<dbReference type="InterPro" id="IPR032808">
    <property type="entry name" value="DoxX"/>
</dbReference>
<proteinExistence type="inferred from homology"/>
<feature type="transmembrane region" description="Helical" evidence="7">
    <location>
        <begin position="137"/>
        <end position="154"/>
    </location>
</feature>
<evidence type="ECO:0000256" key="3">
    <source>
        <dbReference type="ARBA" id="ARBA00022475"/>
    </source>
</evidence>
<dbReference type="PANTHER" id="PTHR33452:SF1">
    <property type="entry name" value="INNER MEMBRANE PROTEIN YPHA-RELATED"/>
    <property type="match status" value="1"/>
</dbReference>
<evidence type="ECO:0000256" key="2">
    <source>
        <dbReference type="ARBA" id="ARBA00006679"/>
    </source>
</evidence>
<feature type="transmembrane region" description="Helical" evidence="7">
    <location>
        <begin position="59"/>
        <end position="84"/>
    </location>
</feature>
<dbReference type="InterPro" id="IPR051907">
    <property type="entry name" value="DoxX-like_oxidoreductase"/>
</dbReference>
<gene>
    <name evidence="8" type="ORF">M2283_005278</name>
</gene>
<evidence type="ECO:0000256" key="1">
    <source>
        <dbReference type="ARBA" id="ARBA00004651"/>
    </source>
</evidence>
<feature type="transmembrane region" description="Helical" evidence="7">
    <location>
        <begin position="104"/>
        <end position="125"/>
    </location>
</feature>
<comment type="similarity">
    <text evidence="2">Belongs to the DoxX family.</text>
</comment>
<dbReference type="EMBL" id="JARXVH010000008">
    <property type="protein sequence ID" value="MDH6217946.1"/>
    <property type="molecule type" value="Genomic_DNA"/>
</dbReference>
<reference evidence="8 9" key="1">
    <citation type="submission" date="2023-04" db="EMBL/GenBank/DDBJ databases">
        <title>Forest soil microbial communities from Buena Vista Peninsula, Colon Province, Panama.</title>
        <authorList>
            <person name="Bouskill N."/>
        </authorList>
    </citation>
    <scope>NUCLEOTIDE SEQUENCE [LARGE SCALE GENOMIC DNA]</scope>
    <source>
        <strain evidence="8 9">GGS1</strain>
    </source>
</reference>
<comment type="subcellular location">
    <subcellularLocation>
        <location evidence="1">Cell membrane</location>
        <topology evidence="1">Multi-pass membrane protein</topology>
    </subcellularLocation>
</comment>
<evidence type="ECO:0000313" key="9">
    <source>
        <dbReference type="Proteomes" id="UP001160499"/>
    </source>
</evidence>
<evidence type="ECO:0000256" key="5">
    <source>
        <dbReference type="ARBA" id="ARBA00022989"/>
    </source>
</evidence>
<dbReference type="Pfam" id="PF07681">
    <property type="entry name" value="DoxX"/>
    <property type="match status" value="1"/>
</dbReference>
<evidence type="ECO:0000256" key="4">
    <source>
        <dbReference type="ARBA" id="ARBA00022692"/>
    </source>
</evidence>
<sequence length="169" mass="16872">MGHDAGMLVIRSALGLMLFVHGGNKAFGPGGLGGTTAWFASLGLRPAWVHARLATGLEIAAGAFLCLGLLTGPACAAYVGLMLVAALTDHRGKGYFVFKGGCEYVLLVGLVAVGIACVGPGAWSLDNALGFETTGSWWPVAAVVAGVGAALGLLGTSYRPPAATEGDAG</sequence>
<organism evidence="8 9">
    <name type="scientific">Streptomyces pseudovenezuelae</name>
    <dbReference type="NCBI Taxonomy" id="67350"/>
    <lineage>
        <taxon>Bacteria</taxon>
        <taxon>Bacillati</taxon>
        <taxon>Actinomycetota</taxon>
        <taxon>Actinomycetes</taxon>
        <taxon>Kitasatosporales</taxon>
        <taxon>Streptomycetaceae</taxon>
        <taxon>Streptomyces</taxon>
        <taxon>Streptomyces aurantiacus group</taxon>
    </lineage>
</organism>
<dbReference type="PANTHER" id="PTHR33452">
    <property type="entry name" value="OXIDOREDUCTASE CATD-RELATED"/>
    <property type="match status" value="1"/>
</dbReference>
<dbReference type="Proteomes" id="UP001160499">
    <property type="component" value="Unassembled WGS sequence"/>
</dbReference>
<evidence type="ECO:0000313" key="8">
    <source>
        <dbReference type="EMBL" id="MDH6217946.1"/>
    </source>
</evidence>
<keyword evidence="6 7" id="KW-0472">Membrane</keyword>
<dbReference type="RefSeq" id="WP_280878834.1">
    <property type="nucleotide sequence ID" value="NZ_JARXVH010000008.1"/>
</dbReference>
<name>A0ABT6LQK7_9ACTN</name>
<protein>
    <submittedName>
        <fullName evidence="8">Oxidoreductase</fullName>
    </submittedName>
</protein>